<dbReference type="AlphaFoldDB" id="A0A327NMT6"/>
<gene>
    <name evidence="1" type="ORF">HMF3257_24315</name>
</gene>
<organism evidence="1 2">
    <name type="scientific">Spirosoma telluris</name>
    <dbReference type="NCBI Taxonomy" id="2183553"/>
    <lineage>
        <taxon>Bacteria</taxon>
        <taxon>Pseudomonadati</taxon>
        <taxon>Bacteroidota</taxon>
        <taxon>Cytophagia</taxon>
        <taxon>Cytophagales</taxon>
        <taxon>Cytophagaceae</taxon>
        <taxon>Spirosoma</taxon>
    </lineage>
</organism>
<reference evidence="1 2" key="1">
    <citation type="submission" date="2018-06" db="EMBL/GenBank/DDBJ databases">
        <title>Spirosoma sp. HMF3257 Genome sequencing and assembly.</title>
        <authorList>
            <person name="Kang H."/>
            <person name="Cha I."/>
            <person name="Kim H."/>
            <person name="Kang J."/>
            <person name="Joh K."/>
        </authorList>
    </citation>
    <scope>NUCLEOTIDE SEQUENCE [LARGE SCALE GENOMIC DNA]</scope>
    <source>
        <strain evidence="1 2">HMF3257</strain>
    </source>
</reference>
<evidence type="ECO:0000313" key="2">
    <source>
        <dbReference type="Proteomes" id="UP000249016"/>
    </source>
</evidence>
<dbReference type="Proteomes" id="UP000249016">
    <property type="component" value="Unassembled WGS sequence"/>
</dbReference>
<sequence>MRFRPKCQPDRGVVNKNTVGLQLLSDDSGLIGMRRIIPILILWLTLFSCRDEATVVAHTISCEVKNPLLDLPWLKRIIAEGTNPYLQVEEGQYQKQTVYIVSTCISCFAGGMATIYRCDGVEICHFGTYILDPNPSCKYVYEEEITNRKTLLSR</sequence>
<dbReference type="EMBL" id="QLII01000001">
    <property type="protein sequence ID" value="RAI76507.1"/>
    <property type="molecule type" value="Genomic_DNA"/>
</dbReference>
<accession>A0A327NMT6</accession>
<evidence type="ECO:0000313" key="1">
    <source>
        <dbReference type="EMBL" id="RAI76507.1"/>
    </source>
</evidence>
<keyword evidence="2" id="KW-1185">Reference proteome</keyword>
<comment type="caution">
    <text evidence="1">The sequence shown here is derived from an EMBL/GenBank/DDBJ whole genome shotgun (WGS) entry which is preliminary data.</text>
</comment>
<name>A0A327NMT6_9BACT</name>
<protein>
    <submittedName>
        <fullName evidence="1">Uncharacterized protein</fullName>
    </submittedName>
</protein>
<proteinExistence type="predicted"/>